<name>A0A8T0WJN9_PANVG</name>
<proteinExistence type="predicted"/>
<evidence type="ECO:0000256" key="1">
    <source>
        <dbReference type="SAM" id="MobiDB-lite"/>
    </source>
</evidence>
<sequence length="120" mass="11763">IEGTRGGSGSGSTNGPGGGGNGGGRWRLVLRNGSGRGRAVQGPGGRSAGGARVQGAGGRSPSRGWGAAAERAATSAAGELAAVLRRPQVASGWSRSLGGRIRPRGQHGGKAHCSRSRKKG</sequence>
<feature type="compositionally biased region" description="Gly residues" evidence="1">
    <location>
        <begin position="1"/>
        <end position="25"/>
    </location>
</feature>
<feature type="region of interest" description="Disordered" evidence="1">
    <location>
        <begin position="94"/>
        <end position="120"/>
    </location>
</feature>
<feature type="non-terminal residue" evidence="2">
    <location>
        <position position="1"/>
    </location>
</feature>
<gene>
    <name evidence="2" type="ORF">PVAP13_2KG442305</name>
</gene>
<dbReference type="Proteomes" id="UP000823388">
    <property type="component" value="Chromosome 2K"/>
</dbReference>
<keyword evidence="3" id="KW-1185">Reference proteome</keyword>
<feature type="compositionally biased region" description="Basic residues" evidence="1">
    <location>
        <begin position="101"/>
        <end position="120"/>
    </location>
</feature>
<evidence type="ECO:0000313" key="3">
    <source>
        <dbReference type="Proteomes" id="UP000823388"/>
    </source>
</evidence>
<dbReference type="AlphaFoldDB" id="A0A8T0WJN9"/>
<reference evidence="2" key="1">
    <citation type="submission" date="2020-05" db="EMBL/GenBank/DDBJ databases">
        <title>WGS assembly of Panicum virgatum.</title>
        <authorList>
            <person name="Lovell J.T."/>
            <person name="Jenkins J."/>
            <person name="Shu S."/>
            <person name="Juenger T.E."/>
            <person name="Schmutz J."/>
        </authorList>
    </citation>
    <scope>NUCLEOTIDE SEQUENCE</scope>
    <source>
        <strain evidence="2">AP13</strain>
    </source>
</reference>
<feature type="non-terminal residue" evidence="2">
    <location>
        <position position="120"/>
    </location>
</feature>
<accession>A0A8T0WJN9</accession>
<protein>
    <submittedName>
        <fullName evidence="2">Uncharacterized protein</fullName>
    </submittedName>
</protein>
<organism evidence="2 3">
    <name type="scientific">Panicum virgatum</name>
    <name type="common">Blackwell switchgrass</name>
    <dbReference type="NCBI Taxonomy" id="38727"/>
    <lineage>
        <taxon>Eukaryota</taxon>
        <taxon>Viridiplantae</taxon>
        <taxon>Streptophyta</taxon>
        <taxon>Embryophyta</taxon>
        <taxon>Tracheophyta</taxon>
        <taxon>Spermatophyta</taxon>
        <taxon>Magnoliopsida</taxon>
        <taxon>Liliopsida</taxon>
        <taxon>Poales</taxon>
        <taxon>Poaceae</taxon>
        <taxon>PACMAD clade</taxon>
        <taxon>Panicoideae</taxon>
        <taxon>Panicodae</taxon>
        <taxon>Paniceae</taxon>
        <taxon>Panicinae</taxon>
        <taxon>Panicum</taxon>
        <taxon>Panicum sect. Hiantes</taxon>
    </lineage>
</organism>
<evidence type="ECO:0000313" key="2">
    <source>
        <dbReference type="EMBL" id="KAG2645434.1"/>
    </source>
</evidence>
<comment type="caution">
    <text evidence="2">The sequence shown here is derived from an EMBL/GenBank/DDBJ whole genome shotgun (WGS) entry which is preliminary data.</text>
</comment>
<feature type="region of interest" description="Disordered" evidence="1">
    <location>
        <begin position="1"/>
        <end position="67"/>
    </location>
</feature>
<dbReference type="EMBL" id="CM029039">
    <property type="protein sequence ID" value="KAG2645434.1"/>
    <property type="molecule type" value="Genomic_DNA"/>
</dbReference>